<reference evidence="2" key="1">
    <citation type="journal article" date="2014" name="Nat. Commun.">
        <title>The tobacco genome sequence and its comparison with those of tomato and potato.</title>
        <authorList>
            <person name="Sierro N."/>
            <person name="Battey J.N."/>
            <person name="Ouadi S."/>
            <person name="Bakaher N."/>
            <person name="Bovet L."/>
            <person name="Willig A."/>
            <person name="Goepfert S."/>
            <person name="Peitsch M.C."/>
            <person name="Ivanov N.V."/>
        </authorList>
    </citation>
    <scope>NUCLEOTIDE SEQUENCE [LARGE SCALE GENOMIC DNA]</scope>
</reference>
<name>A0A1S3ZAY4_TOBAC</name>
<dbReference type="InterPro" id="IPR001810">
    <property type="entry name" value="F-box_dom"/>
</dbReference>
<dbReference type="SUPFAM" id="SSF81383">
    <property type="entry name" value="F-box domain"/>
    <property type="match status" value="1"/>
</dbReference>
<dbReference type="Pfam" id="PF00646">
    <property type="entry name" value="F-box"/>
    <property type="match status" value="1"/>
</dbReference>
<evidence type="ECO:0000313" key="3">
    <source>
        <dbReference type="RefSeq" id="XP_016461509.1"/>
    </source>
</evidence>
<dbReference type="OrthoDB" id="1929062at2759"/>
<dbReference type="RefSeq" id="XP_016461509.1">
    <property type="nucleotide sequence ID" value="XM_016606023.2"/>
</dbReference>
<dbReference type="GeneID" id="107784840"/>
<protein>
    <submittedName>
        <fullName evidence="3">F-box protein SKIP1</fullName>
    </submittedName>
</protein>
<feature type="domain" description="F-box" evidence="1">
    <location>
        <begin position="9"/>
        <end position="50"/>
    </location>
</feature>
<dbReference type="Gene3D" id="3.80.10.10">
    <property type="entry name" value="Ribonuclease Inhibitor"/>
    <property type="match status" value="1"/>
</dbReference>
<organism evidence="2 3">
    <name type="scientific">Nicotiana tabacum</name>
    <name type="common">Common tobacco</name>
    <dbReference type="NCBI Taxonomy" id="4097"/>
    <lineage>
        <taxon>Eukaryota</taxon>
        <taxon>Viridiplantae</taxon>
        <taxon>Streptophyta</taxon>
        <taxon>Embryophyta</taxon>
        <taxon>Tracheophyta</taxon>
        <taxon>Spermatophyta</taxon>
        <taxon>Magnoliopsida</taxon>
        <taxon>eudicotyledons</taxon>
        <taxon>Gunneridae</taxon>
        <taxon>Pentapetalae</taxon>
        <taxon>asterids</taxon>
        <taxon>lamiids</taxon>
        <taxon>Solanales</taxon>
        <taxon>Solanaceae</taxon>
        <taxon>Nicotianoideae</taxon>
        <taxon>Nicotianeae</taxon>
        <taxon>Nicotiana</taxon>
    </lineage>
</organism>
<dbReference type="AlphaFoldDB" id="A0A1S3ZAY4"/>
<dbReference type="Gene3D" id="1.20.1280.50">
    <property type="match status" value="1"/>
</dbReference>
<dbReference type="PANTHER" id="PTHR38926">
    <property type="entry name" value="F-BOX DOMAIN CONTAINING PROTEIN, EXPRESSED"/>
    <property type="match status" value="1"/>
</dbReference>
<dbReference type="GO" id="GO:1905761">
    <property type="term" value="F:SCF ubiquitin ligase complex binding"/>
    <property type="evidence" value="ECO:0000318"/>
    <property type="project" value="GO_Central"/>
</dbReference>
<keyword evidence="2" id="KW-1185">Reference proteome</keyword>
<dbReference type="InterPro" id="IPR032675">
    <property type="entry name" value="LRR_dom_sf"/>
</dbReference>
<dbReference type="RefSeq" id="XP_016461509.1">
    <property type="nucleotide sequence ID" value="XM_016606023.1"/>
</dbReference>
<gene>
    <name evidence="3" type="primary">LOC107784840</name>
</gene>
<dbReference type="InterPro" id="IPR036047">
    <property type="entry name" value="F-box-like_dom_sf"/>
</dbReference>
<dbReference type="OMA" id="WANSSRH"/>
<evidence type="ECO:0000259" key="1">
    <source>
        <dbReference type="Pfam" id="PF00646"/>
    </source>
</evidence>
<dbReference type="PaxDb" id="4097-A0A1S3ZAY4"/>
<dbReference type="SUPFAM" id="SSF52047">
    <property type="entry name" value="RNI-like"/>
    <property type="match status" value="1"/>
</dbReference>
<reference evidence="3" key="2">
    <citation type="submission" date="2025-08" db="UniProtKB">
        <authorList>
            <consortium name="RefSeq"/>
        </authorList>
    </citation>
    <scope>IDENTIFICATION</scope>
    <source>
        <tissue evidence="3">Leaf</tissue>
    </source>
</reference>
<evidence type="ECO:0000313" key="2">
    <source>
        <dbReference type="Proteomes" id="UP000790787"/>
    </source>
</evidence>
<dbReference type="Proteomes" id="UP000790787">
    <property type="component" value="Chromosome 4"/>
</dbReference>
<accession>A0A1S3ZAY4</accession>
<dbReference type="PANTHER" id="PTHR38926:SF5">
    <property type="entry name" value="F-BOX AND LEUCINE-RICH REPEAT PROTEIN 6"/>
    <property type="match status" value="1"/>
</dbReference>
<dbReference type="KEGG" id="nta:107784840"/>
<sequence>MQQQRQRPWDNLPSSALVNIFSKSSLKDRLCNLPFVCKSWANSSRHPHCWASFIPDSYYSFPPPPLSSSVVAVDAFVKSSFPYDAAFLDPFDGRRNSDPQCGVLVLQSLIAKAGGGAAVTSVYFLPFLTSLDGPPNDDALLSLIARSCPNLKHLSFHGSFNASEEVLLEVVRSCPCLELVDFSDSPYMIPLILEKMGIHCPSIRGIRQNGNLQPFCSFSLVKCFPSLKLLNLSDSSIGDKDLLTLVTGDSRLEYLDIMRCQRLIRYMYLIKGAHNRIAEIRYD</sequence>
<proteinExistence type="predicted"/>